<dbReference type="Pfam" id="PF13041">
    <property type="entry name" value="PPR_2"/>
    <property type="match status" value="2"/>
</dbReference>
<organism evidence="4 5">
    <name type="scientific">Kingdonia uniflora</name>
    <dbReference type="NCBI Taxonomy" id="39325"/>
    <lineage>
        <taxon>Eukaryota</taxon>
        <taxon>Viridiplantae</taxon>
        <taxon>Streptophyta</taxon>
        <taxon>Embryophyta</taxon>
        <taxon>Tracheophyta</taxon>
        <taxon>Spermatophyta</taxon>
        <taxon>Magnoliopsida</taxon>
        <taxon>Ranunculales</taxon>
        <taxon>Circaeasteraceae</taxon>
        <taxon>Kingdonia</taxon>
    </lineage>
</organism>
<dbReference type="Proteomes" id="UP000541444">
    <property type="component" value="Unassembled WGS sequence"/>
</dbReference>
<dbReference type="InterPro" id="IPR002885">
    <property type="entry name" value="PPR_rpt"/>
</dbReference>
<feature type="domain" description="Rab-GAP TBC" evidence="3">
    <location>
        <begin position="1"/>
        <end position="109"/>
    </location>
</feature>
<evidence type="ECO:0000256" key="2">
    <source>
        <dbReference type="PROSITE-ProRule" id="PRU00708"/>
    </source>
</evidence>
<evidence type="ECO:0000313" key="5">
    <source>
        <dbReference type="Proteomes" id="UP000541444"/>
    </source>
</evidence>
<comment type="caution">
    <text evidence="4">The sequence shown here is derived from an EMBL/GenBank/DDBJ whole genome shotgun (WGS) entry which is preliminary data.</text>
</comment>
<dbReference type="EMBL" id="JACGCM010001664">
    <property type="protein sequence ID" value="KAF6151654.1"/>
    <property type="molecule type" value="Genomic_DNA"/>
</dbReference>
<dbReference type="NCBIfam" id="TIGR00756">
    <property type="entry name" value="PPR"/>
    <property type="match status" value="2"/>
</dbReference>
<evidence type="ECO:0000259" key="3">
    <source>
        <dbReference type="PROSITE" id="PS50086"/>
    </source>
</evidence>
<reference evidence="4 5" key="1">
    <citation type="journal article" date="2020" name="IScience">
        <title>Genome Sequencing of the Endangered Kingdonia uniflora (Circaeasteraceae, Ranunculales) Reveals Potential Mechanisms of Evolutionary Specialization.</title>
        <authorList>
            <person name="Sun Y."/>
            <person name="Deng T."/>
            <person name="Zhang A."/>
            <person name="Moore M.J."/>
            <person name="Landis J.B."/>
            <person name="Lin N."/>
            <person name="Zhang H."/>
            <person name="Zhang X."/>
            <person name="Huang J."/>
            <person name="Zhang X."/>
            <person name="Sun H."/>
            <person name="Wang H."/>
        </authorList>
    </citation>
    <scope>NUCLEOTIDE SEQUENCE [LARGE SCALE GENOMIC DNA]</scope>
    <source>
        <strain evidence="4">TB1705</strain>
        <tissue evidence="4">Leaf</tissue>
    </source>
</reference>
<sequence>MLLLVMKTEKDAFWMLAFLLENVLVNDCYSPNLSECHVEQRVFQDMLAKKCPSLCMLSFVVKKMQDCAHLEDMEFDVSLVATEWFLCLFSKQFPKDSILQIDAHALKIGSGEDDLVSTTLIVVYGKSGRMKEVRMAGYVIMECNDGWICYKLGWSQGIELVFYNTEICCLVLFQQGKQIHGYIIRLGFESDQCVSSGILDMYIKCGDVSGASLAFDSIREPDIVTWTTMISGCVENGEEDRSLGFYHRMMCLNVSPDEYSFETLIKTYSCLTALEQGRQIHANALKLECTSDQFVGTLLLDMYAKCGSIQESYMLFKRMNVRNIASWNAMVVGFAQHGNVEEALNFFKQMRCQDIKPDSITFFGVLSACSHSGLVSEAYGYFNSMHSMYGIEPKIEHYSCLVDVLGRAGHVHQAKKLIESMPFQPSASMHRALLGGCKL</sequence>
<dbReference type="GO" id="GO:0003723">
    <property type="term" value="F:RNA binding"/>
    <property type="evidence" value="ECO:0007669"/>
    <property type="project" value="InterPro"/>
</dbReference>
<dbReference type="GO" id="GO:0009451">
    <property type="term" value="P:RNA modification"/>
    <property type="evidence" value="ECO:0007669"/>
    <property type="project" value="InterPro"/>
</dbReference>
<dbReference type="SUPFAM" id="SSF47923">
    <property type="entry name" value="Ypt/Rab-GAP domain of gyp1p"/>
    <property type="match status" value="2"/>
</dbReference>
<dbReference type="FunFam" id="1.25.40.10:FF:000090">
    <property type="entry name" value="Pentatricopeptide repeat-containing protein, chloroplastic"/>
    <property type="match status" value="1"/>
</dbReference>
<dbReference type="PROSITE" id="PS51375">
    <property type="entry name" value="PPR"/>
    <property type="match status" value="2"/>
</dbReference>
<dbReference type="InterPro" id="IPR046960">
    <property type="entry name" value="PPR_At4g14850-like_plant"/>
</dbReference>
<feature type="repeat" description="PPR" evidence="2">
    <location>
        <begin position="323"/>
        <end position="357"/>
    </location>
</feature>
<dbReference type="InterPro" id="IPR000195">
    <property type="entry name" value="Rab-GAP-TBC_dom"/>
</dbReference>
<keyword evidence="5" id="KW-1185">Reference proteome</keyword>
<keyword evidence="1" id="KW-0677">Repeat</keyword>
<gene>
    <name evidence="4" type="ORF">GIB67_043061</name>
</gene>
<proteinExistence type="predicted"/>
<accession>A0A7J7MA48</accession>
<name>A0A7J7MA48_9MAGN</name>
<feature type="repeat" description="PPR" evidence="2">
    <location>
        <begin position="222"/>
        <end position="256"/>
    </location>
</feature>
<dbReference type="InterPro" id="IPR011990">
    <property type="entry name" value="TPR-like_helical_dom_sf"/>
</dbReference>
<dbReference type="OrthoDB" id="185373at2759"/>
<dbReference type="PANTHER" id="PTHR47926:SF543">
    <property type="entry name" value="(WILD MALAYSIAN BANANA) HYPOTHETICAL PROTEIN"/>
    <property type="match status" value="1"/>
</dbReference>
<dbReference type="Gene3D" id="1.10.472.80">
    <property type="entry name" value="Ypt/Rab-GAP domain of gyp1p, domain 3"/>
    <property type="match status" value="1"/>
</dbReference>
<dbReference type="AlphaFoldDB" id="A0A7J7MA48"/>
<protein>
    <recommendedName>
        <fullName evidence="3">Rab-GAP TBC domain-containing protein</fullName>
    </recommendedName>
</protein>
<dbReference type="FunFam" id="1.25.40.10:FF:000351">
    <property type="entry name" value="Pentatricopeptide repeat-containing protein"/>
    <property type="match status" value="1"/>
</dbReference>
<dbReference type="InterPro" id="IPR035969">
    <property type="entry name" value="Rab-GAP_TBC_sf"/>
</dbReference>
<dbReference type="Gene3D" id="1.25.40.10">
    <property type="entry name" value="Tetratricopeptide repeat domain"/>
    <property type="match status" value="2"/>
</dbReference>
<dbReference type="Pfam" id="PF01535">
    <property type="entry name" value="PPR"/>
    <property type="match status" value="1"/>
</dbReference>
<dbReference type="PANTHER" id="PTHR47926">
    <property type="entry name" value="PENTATRICOPEPTIDE REPEAT-CONTAINING PROTEIN"/>
    <property type="match status" value="1"/>
</dbReference>
<evidence type="ECO:0000256" key="1">
    <source>
        <dbReference type="ARBA" id="ARBA00022737"/>
    </source>
</evidence>
<evidence type="ECO:0000313" key="4">
    <source>
        <dbReference type="EMBL" id="KAF6151654.1"/>
    </source>
</evidence>
<dbReference type="PROSITE" id="PS50086">
    <property type="entry name" value="TBC_RABGAP"/>
    <property type="match status" value="1"/>
</dbReference>
<dbReference type="Pfam" id="PF00566">
    <property type="entry name" value="RabGAP-TBC"/>
    <property type="match status" value="1"/>
</dbReference>